<dbReference type="GeneID" id="70091154"/>
<dbReference type="NCBIfam" id="TIGR02532">
    <property type="entry name" value="IV_pilin_GFxxxE"/>
    <property type="match status" value="1"/>
</dbReference>
<dbReference type="InterPro" id="IPR013362">
    <property type="entry name" value="Pilus_4_PilV"/>
</dbReference>
<feature type="domain" description="Type IV pilin Tt1218-like" evidence="2">
    <location>
        <begin position="31"/>
        <end position="102"/>
    </location>
</feature>
<protein>
    <submittedName>
        <fullName evidence="3">Type IV pilus modification protein PilV</fullName>
    </submittedName>
</protein>
<evidence type="ECO:0000259" key="2">
    <source>
        <dbReference type="Pfam" id="PF22150"/>
    </source>
</evidence>
<evidence type="ECO:0000313" key="3">
    <source>
        <dbReference type="EMBL" id="QUY36899.1"/>
    </source>
</evidence>
<dbReference type="Pfam" id="PF22150">
    <property type="entry name" value="Tt1218-like"/>
    <property type="match status" value="1"/>
</dbReference>
<accession>A0AAX1MH11</accession>
<evidence type="ECO:0000256" key="1">
    <source>
        <dbReference type="SAM" id="Phobius"/>
    </source>
</evidence>
<dbReference type="Proteomes" id="UP000679388">
    <property type="component" value="Chromosome"/>
</dbReference>
<dbReference type="AlphaFoldDB" id="A0AAX1MH11"/>
<dbReference type="RefSeq" id="WP_212639004.1">
    <property type="nucleotide sequence ID" value="NZ_CP059558.1"/>
</dbReference>
<keyword evidence="1" id="KW-0472">Membrane</keyword>
<evidence type="ECO:0000313" key="4">
    <source>
        <dbReference type="Proteomes" id="UP000679388"/>
    </source>
</evidence>
<keyword evidence="1" id="KW-0812">Transmembrane</keyword>
<feature type="transmembrane region" description="Helical" evidence="1">
    <location>
        <begin position="12"/>
        <end position="32"/>
    </location>
</feature>
<name>A0AAX1MH11_ACIJU</name>
<proteinExistence type="predicted"/>
<gene>
    <name evidence="3" type="primary">pilV</name>
    <name evidence="3" type="ORF">H2677_01435</name>
</gene>
<organism evidence="3 4">
    <name type="scientific">Acinetobacter junii</name>
    <dbReference type="NCBI Taxonomy" id="40215"/>
    <lineage>
        <taxon>Bacteria</taxon>
        <taxon>Pseudomonadati</taxon>
        <taxon>Pseudomonadota</taxon>
        <taxon>Gammaproteobacteria</taxon>
        <taxon>Moraxellales</taxon>
        <taxon>Moraxellaceae</taxon>
        <taxon>Acinetobacter</taxon>
    </lineage>
</organism>
<dbReference type="InterPro" id="IPR054402">
    <property type="entry name" value="Tt1218-like_dom"/>
</dbReference>
<dbReference type="NCBIfam" id="TIGR02523">
    <property type="entry name" value="type_IV_pilV"/>
    <property type="match status" value="1"/>
</dbReference>
<keyword evidence="1" id="KW-1133">Transmembrane helix</keyword>
<reference evidence="3" key="1">
    <citation type="submission" date="2020-07" db="EMBL/GenBank/DDBJ databases">
        <title>Acinetobacter junii strain YR7 chromosome and plasmid pNDM-YR7.</title>
        <authorList>
            <person name="Tang B."/>
        </authorList>
    </citation>
    <scope>NUCLEOTIDE SEQUENCE</scope>
    <source>
        <strain evidence="3">YR7</strain>
    </source>
</reference>
<sequence>MKIISKQKGVGLIEILVALVILAVGILGFVALQYRAVEATSEAINRVQAINVARDLAERIRANRNAAAIYKNQIETASNQETFATNCITNVCSASALADFDVSQVVNKASSLGMTINMLPCSGNNDGRNCIYVAWGDTSATNNAASDPAGSGDCTYGTAYNPASTCVIMETY</sequence>
<dbReference type="InterPro" id="IPR012902">
    <property type="entry name" value="N_methyl_site"/>
</dbReference>
<dbReference type="Pfam" id="PF07963">
    <property type="entry name" value="N_methyl"/>
    <property type="match status" value="1"/>
</dbReference>
<dbReference type="EMBL" id="CP059558">
    <property type="protein sequence ID" value="QUY36899.1"/>
    <property type="molecule type" value="Genomic_DNA"/>
</dbReference>